<dbReference type="EMBL" id="JBHLTN010000021">
    <property type="protein sequence ID" value="MFC0593200.1"/>
    <property type="molecule type" value="Genomic_DNA"/>
</dbReference>
<evidence type="ECO:0000313" key="1">
    <source>
        <dbReference type="EMBL" id="MFC0593200.1"/>
    </source>
</evidence>
<comment type="caution">
    <text evidence="1">The sequence shown here is derived from an EMBL/GenBank/DDBJ whole genome shotgun (WGS) entry which is preliminary data.</text>
</comment>
<keyword evidence="2" id="KW-1185">Reference proteome</keyword>
<name>A0ABV6PTL2_9BURK</name>
<proteinExistence type="predicted"/>
<dbReference type="InterPro" id="IPR021874">
    <property type="entry name" value="Phage_Mu_Gp27"/>
</dbReference>
<evidence type="ECO:0000313" key="2">
    <source>
        <dbReference type="Proteomes" id="UP001589834"/>
    </source>
</evidence>
<organism evidence="1 2">
    <name type="scientific">Ottowia pentelensis</name>
    <dbReference type="NCBI Taxonomy" id="511108"/>
    <lineage>
        <taxon>Bacteria</taxon>
        <taxon>Pseudomonadati</taxon>
        <taxon>Pseudomonadota</taxon>
        <taxon>Betaproteobacteria</taxon>
        <taxon>Burkholderiales</taxon>
        <taxon>Comamonadaceae</taxon>
        <taxon>Ottowia</taxon>
    </lineage>
</organism>
<reference evidence="1 2" key="1">
    <citation type="submission" date="2024-09" db="EMBL/GenBank/DDBJ databases">
        <authorList>
            <person name="Sun Q."/>
            <person name="Mori K."/>
        </authorList>
    </citation>
    <scope>NUCLEOTIDE SEQUENCE [LARGE SCALE GENOMIC DNA]</scope>
    <source>
        <strain evidence="1 2">NCAIM B.02336</strain>
    </source>
</reference>
<dbReference type="Pfam" id="PF11985">
    <property type="entry name" value="Phage_Mu_Gp27"/>
    <property type="match status" value="1"/>
</dbReference>
<dbReference type="RefSeq" id="WP_377483227.1">
    <property type="nucleotide sequence ID" value="NZ_JBHLTN010000021.1"/>
</dbReference>
<accession>A0ABV6PTL2</accession>
<gene>
    <name evidence="1" type="ORF">ACFFGG_11580</name>
</gene>
<sequence length="183" mass="19767">MGRRSTVAALPRELVEACNGLIRDGHTIEEILAALQGMGAQVSRSAVGRYVKSARESMEKYRQAQEVAKVWVDKLEAEPSGDVGRLLPEMLRVVAFQTLTTMGESEEHVGAMDVMLLAKALKDIAGTQKVSIDTELQLRRVREQTQAKADAAARAAAQEMQQAGVSEATIAAIRQRILGVAAP</sequence>
<protein>
    <submittedName>
        <fullName evidence="1">Phage protein Gp27 family protein</fullName>
    </submittedName>
</protein>
<dbReference type="Proteomes" id="UP001589834">
    <property type="component" value="Unassembled WGS sequence"/>
</dbReference>